<keyword evidence="3" id="KW-1185">Reference proteome</keyword>
<protein>
    <submittedName>
        <fullName evidence="2">Uncharacterized protein</fullName>
    </submittedName>
</protein>
<dbReference type="AlphaFoldDB" id="A0AAV5I2P2"/>
<name>A0AAV5I2P2_9ROSI</name>
<dbReference type="EMBL" id="BPVZ01000007">
    <property type="protein sequence ID" value="GKU93776.1"/>
    <property type="molecule type" value="Genomic_DNA"/>
</dbReference>
<feature type="region of interest" description="Disordered" evidence="1">
    <location>
        <begin position="1"/>
        <end position="47"/>
    </location>
</feature>
<evidence type="ECO:0000313" key="2">
    <source>
        <dbReference type="EMBL" id="GKU93776.1"/>
    </source>
</evidence>
<dbReference type="Proteomes" id="UP001054252">
    <property type="component" value="Unassembled WGS sequence"/>
</dbReference>
<sequence length="391" mass="44095">MKKRSFRKRTNEGVALHNYRVGDNENEGNRNGVGGCGEERHGVGGDGIQQRRWSHQLVPRSHGCRHPRHPPMPQALCPHHQSPRFPKYHYPLLIKNCNLSSQLKACQCENPSNQLLGNKSLCILLEHELKQLAGARGANILLEHELLQTSCSSTSYELQKSKLQIAQVRGARCLCTNCEMSRCKMLDHELQAAEPRLAMSLRSSTKCRAQTLAAKVDHEAQNLSTSCRVQTLTAEVSHELEVEHEVQSSNTSCRGQPPAAELKHLLSRSSTKQLKHELPRSTMSCRAQTLAVEVEHEVQNLSTSCRVQTFPVERSTTSCRAQILATEVEHEVHNLSTSYRAQNTYCREIEHELKDVQHELQGVNTLNKVVKKAIELRSKLQLWPKLGPILY</sequence>
<accession>A0AAV5I2P2</accession>
<evidence type="ECO:0000256" key="1">
    <source>
        <dbReference type="SAM" id="MobiDB-lite"/>
    </source>
</evidence>
<organism evidence="2 3">
    <name type="scientific">Rubroshorea leprosula</name>
    <dbReference type="NCBI Taxonomy" id="152421"/>
    <lineage>
        <taxon>Eukaryota</taxon>
        <taxon>Viridiplantae</taxon>
        <taxon>Streptophyta</taxon>
        <taxon>Embryophyta</taxon>
        <taxon>Tracheophyta</taxon>
        <taxon>Spermatophyta</taxon>
        <taxon>Magnoliopsida</taxon>
        <taxon>eudicotyledons</taxon>
        <taxon>Gunneridae</taxon>
        <taxon>Pentapetalae</taxon>
        <taxon>rosids</taxon>
        <taxon>malvids</taxon>
        <taxon>Malvales</taxon>
        <taxon>Dipterocarpaceae</taxon>
        <taxon>Rubroshorea</taxon>
    </lineage>
</organism>
<gene>
    <name evidence="2" type="ORF">SLEP1_g7343</name>
</gene>
<proteinExistence type="predicted"/>
<reference evidence="2 3" key="1">
    <citation type="journal article" date="2021" name="Commun. Biol.">
        <title>The genome of Shorea leprosula (Dipterocarpaceae) highlights the ecological relevance of drought in aseasonal tropical rainforests.</title>
        <authorList>
            <person name="Ng K.K.S."/>
            <person name="Kobayashi M.J."/>
            <person name="Fawcett J.A."/>
            <person name="Hatakeyama M."/>
            <person name="Paape T."/>
            <person name="Ng C.H."/>
            <person name="Ang C.C."/>
            <person name="Tnah L.H."/>
            <person name="Lee C.T."/>
            <person name="Nishiyama T."/>
            <person name="Sese J."/>
            <person name="O'Brien M.J."/>
            <person name="Copetti D."/>
            <person name="Mohd Noor M.I."/>
            <person name="Ong R.C."/>
            <person name="Putra M."/>
            <person name="Sireger I.Z."/>
            <person name="Indrioko S."/>
            <person name="Kosugi Y."/>
            <person name="Izuno A."/>
            <person name="Isagi Y."/>
            <person name="Lee S.L."/>
            <person name="Shimizu K.K."/>
        </authorList>
    </citation>
    <scope>NUCLEOTIDE SEQUENCE [LARGE SCALE GENOMIC DNA]</scope>
    <source>
        <strain evidence="2">214</strain>
    </source>
</reference>
<evidence type="ECO:0000313" key="3">
    <source>
        <dbReference type="Proteomes" id="UP001054252"/>
    </source>
</evidence>
<comment type="caution">
    <text evidence="2">The sequence shown here is derived from an EMBL/GenBank/DDBJ whole genome shotgun (WGS) entry which is preliminary data.</text>
</comment>